<evidence type="ECO:0000259" key="1">
    <source>
        <dbReference type="Pfam" id="PF16289"/>
    </source>
</evidence>
<dbReference type="OrthoDB" id="9766796at2"/>
<sequence length="388" mass="43151">MKYDAITIDTQVVYSNDLELDTGLVGQLDQFKDGLVQFLLSEITVREIHKPLMEKAKATHDALTKAIRAGRSNDQLSDQQCSELEAIRDGMIRPSEHAKNQLAEFATNTGAEVVAADTVAVKPLLDRYFRNDAPFASKGKKNEFPDAIALLTLERWAIEKQKRILAVSNDGDWKSFAEQCEHIDVVDDLGKALEVLNELAEETVPLAKNVLGLISAGDPDLTHNLRSFLEDAVESECPYLEFDGPMPGEDEGASLSLVSFEIPGLEDESTDIDIVRVGTQGFAFRVPVSITANVYAEISFSIRDSIDKDYVPMGSTSVEQETEFDAFLLLEISHFIDDEDEKSVVYEIDNVELLDAPSSVDVGYIDHSLAEPDYDFEMEYMLEEQGQH</sequence>
<proteinExistence type="predicted"/>
<dbReference type="EMBL" id="OMOR01000001">
    <property type="protein sequence ID" value="SPH20335.1"/>
    <property type="molecule type" value="Genomic_DNA"/>
</dbReference>
<dbReference type="Pfam" id="PF16289">
    <property type="entry name" value="PIN_12"/>
    <property type="match status" value="1"/>
</dbReference>
<accession>A0A2R8BB95</accession>
<evidence type="ECO:0000313" key="2">
    <source>
        <dbReference type="EMBL" id="SPH20335.1"/>
    </source>
</evidence>
<reference evidence="2 3" key="1">
    <citation type="submission" date="2018-03" db="EMBL/GenBank/DDBJ databases">
        <authorList>
            <person name="Keele B.F."/>
        </authorList>
    </citation>
    <scope>NUCLEOTIDE SEQUENCE [LARGE SCALE GENOMIC DNA]</scope>
    <source>
        <strain evidence="2 3">CECT 8599</strain>
    </source>
</reference>
<dbReference type="Proteomes" id="UP000244880">
    <property type="component" value="Unassembled WGS sequence"/>
</dbReference>
<gene>
    <name evidence="2" type="ORF">ASD8599_01071</name>
</gene>
<dbReference type="AlphaFoldDB" id="A0A2R8BB95"/>
<name>A0A2R8BB95_9RHOB</name>
<keyword evidence="3" id="KW-1185">Reference proteome</keyword>
<dbReference type="RefSeq" id="WP_108827560.1">
    <property type="nucleotide sequence ID" value="NZ_OMOR01000001.1"/>
</dbReference>
<feature type="domain" description="DUF4935" evidence="1">
    <location>
        <begin position="6"/>
        <end position="173"/>
    </location>
</feature>
<dbReference type="InterPro" id="IPR032557">
    <property type="entry name" value="DUF4935"/>
</dbReference>
<organism evidence="2 3">
    <name type="scientific">Ascidiaceihabitans donghaensis</name>
    <dbReference type="NCBI Taxonomy" id="1510460"/>
    <lineage>
        <taxon>Bacteria</taxon>
        <taxon>Pseudomonadati</taxon>
        <taxon>Pseudomonadota</taxon>
        <taxon>Alphaproteobacteria</taxon>
        <taxon>Rhodobacterales</taxon>
        <taxon>Paracoccaceae</taxon>
        <taxon>Ascidiaceihabitans</taxon>
    </lineage>
</organism>
<protein>
    <recommendedName>
        <fullName evidence="1">DUF4935 domain-containing protein</fullName>
    </recommendedName>
</protein>
<evidence type="ECO:0000313" key="3">
    <source>
        <dbReference type="Proteomes" id="UP000244880"/>
    </source>
</evidence>